<name>A0A382WA09_9ZZZZ</name>
<accession>A0A382WA09</accession>
<sequence>MVMQVDQRDRWRLMSRRRFDYRPFRPAGRKISDFVTPRGTLGMYRQGRVVLSLLLGISLIAGACGSDDDAAAPAATTAAPAATTAAPAATTAAPAA</sequence>
<proteinExistence type="predicted"/>
<organism evidence="2">
    <name type="scientific">marine metagenome</name>
    <dbReference type="NCBI Taxonomy" id="408172"/>
    <lineage>
        <taxon>unclassified sequences</taxon>
        <taxon>metagenomes</taxon>
        <taxon>ecological metagenomes</taxon>
    </lineage>
</organism>
<dbReference type="EMBL" id="UINC01158137">
    <property type="protein sequence ID" value="SVD55509.1"/>
    <property type="molecule type" value="Genomic_DNA"/>
</dbReference>
<evidence type="ECO:0000256" key="1">
    <source>
        <dbReference type="SAM" id="MobiDB-lite"/>
    </source>
</evidence>
<gene>
    <name evidence="2" type="ORF">METZ01_LOCUS408363</name>
</gene>
<feature type="compositionally biased region" description="Low complexity" evidence="1">
    <location>
        <begin position="71"/>
        <end position="96"/>
    </location>
</feature>
<dbReference type="AlphaFoldDB" id="A0A382WA09"/>
<reference evidence="2" key="1">
    <citation type="submission" date="2018-05" db="EMBL/GenBank/DDBJ databases">
        <authorList>
            <person name="Lanie J.A."/>
            <person name="Ng W.-L."/>
            <person name="Kazmierczak K.M."/>
            <person name="Andrzejewski T.M."/>
            <person name="Davidsen T.M."/>
            <person name="Wayne K.J."/>
            <person name="Tettelin H."/>
            <person name="Glass J.I."/>
            <person name="Rusch D."/>
            <person name="Podicherti R."/>
            <person name="Tsui H.-C.T."/>
            <person name="Winkler M.E."/>
        </authorList>
    </citation>
    <scope>NUCLEOTIDE SEQUENCE</scope>
</reference>
<feature type="non-terminal residue" evidence="2">
    <location>
        <position position="96"/>
    </location>
</feature>
<protein>
    <submittedName>
        <fullName evidence="2">Uncharacterized protein</fullName>
    </submittedName>
</protein>
<feature type="region of interest" description="Disordered" evidence="1">
    <location>
        <begin position="68"/>
        <end position="96"/>
    </location>
</feature>
<evidence type="ECO:0000313" key="2">
    <source>
        <dbReference type="EMBL" id="SVD55509.1"/>
    </source>
</evidence>